<dbReference type="PANTHER" id="PTHR10978:SF5">
    <property type="entry name" value="SUCCINATE DEHYDROGENASE CYTOCHROME B560 SUBUNIT, MITOCHONDRIAL"/>
    <property type="match status" value="1"/>
</dbReference>
<dbReference type="GO" id="GO:0009055">
    <property type="term" value="F:electron transfer activity"/>
    <property type="evidence" value="ECO:0007669"/>
    <property type="project" value="InterPro"/>
</dbReference>
<organism evidence="14 15">
    <name type="scientific">Arenimonas maotaiensis</name>
    <dbReference type="NCBI Taxonomy" id="1446479"/>
    <lineage>
        <taxon>Bacteria</taxon>
        <taxon>Pseudomonadati</taxon>
        <taxon>Pseudomonadota</taxon>
        <taxon>Gammaproteobacteria</taxon>
        <taxon>Lysobacterales</taxon>
        <taxon>Lysobacteraceae</taxon>
        <taxon>Arenimonas</taxon>
    </lineage>
</organism>
<evidence type="ECO:0000313" key="14">
    <source>
        <dbReference type="EMBL" id="GGF97422.1"/>
    </source>
</evidence>
<feature type="transmembrane region" description="Helical" evidence="13">
    <location>
        <begin position="66"/>
        <end position="86"/>
    </location>
</feature>
<evidence type="ECO:0000256" key="13">
    <source>
        <dbReference type="SAM" id="Phobius"/>
    </source>
</evidence>
<gene>
    <name evidence="14" type="ORF">GCM10010960_18910</name>
</gene>
<dbReference type="InterPro" id="IPR034804">
    <property type="entry name" value="SQR/QFR_C/D"/>
</dbReference>
<keyword evidence="5 12" id="KW-0349">Heme</keyword>
<feature type="transmembrane region" description="Helical" evidence="13">
    <location>
        <begin position="107"/>
        <end position="125"/>
    </location>
</feature>
<evidence type="ECO:0000256" key="3">
    <source>
        <dbReference type="ARBA" id="ARBA00007244"/>
    </source>
</evidence>
<protein>
    <recommendedName>
        <fullName evidence="4">Succinate dehydrogenase cytochrome b556 subunit</fullName>
    </recommendedName>
</protein>
<reference evidence="14" key="2">
    <citation type="submission" date="2020-09" db="EMBL/GenBank/DDBJ databases">
        <authorList>
            <person name="Sun Q."/>
            <person name="Zhou Y."/>
        </authorList>
    </citation>
    <scope>NUCLEOTIDE SEQUENCE</scope>
    <source>
        <strain evidence="14">CGMCC 1.12726</strain>
    </source>
</reference>
<evidence type="ECO:0000256" key="7">
    <source>
        <dbReference type="ARBA" id="ARBA00022723"/>
    </source>
</evidence>
<dbReference type="PROSITE" id="PS01001">
    <property type="entry name" value="SDH_CYT_2"/>
    <property type="match status" value="1"/>
</dbReference>
<evidence type="ECO:0000256" key="5">
    <source>
        <dbReference type="ARBA" id="ARBA00022617"/>
    </source>
</evidence>
<keyword evidence="10 13" id="KW-0472">Membrane</keyword>
<evidence type="ECO:0000256" key="9">
    <source>
        <dbReference type="ARBA" id="ARBA00023004"/>
    </source>
</evidence>
<sequence length="131" mass="13670">MSAQKRPLSPHLSIHPQRMTGGMSILHRITGVILAVGSLGLLWVLVSAGMGEQAFAATQACLASPLGRLALAAYSAALMYHLFNGIRHLAWDAGKGFDLPSVYRSGYAVIALTVLATAGIWWLALGTGGAA</sequence>
<evidence type="ECO:0000256" key="10">
    <source>
        <dbReference type="ARBA" id="ARBA00023136"/>
    </source>
</evidence>
<dbReference type="PANTHER" id="PTHR10978">
    <property type="entry name" value="SUCCINATE DEHYDROGENASE CYTOCHROME B560 SUBUNIT"/>
    <property type="match status" value="1"/>
</dbReference>
<keyword evidence="8 13" id="KW-1133">Transmembrane helix</keyword>
<comment type="subcellular location">
    <subcellularLocation>
        <location evidence="2">Membrane</location>
        <topology evidence="2">Multi-pass membrane protein</topology>
    </subcellularLocation>
</comment>
<dbReference type="RefSeq" id="WP_188450152.1">
    <property type="nucleotide sequence ID" value="NZ_BMFO01000004.1"/>
</dbReference>
<evidence type="ECO:0000256" key="11">
    <source>
        <dbReference type="ARBA" id="ARBA00025912"/>
    </source>
</evidence>
<comment type="similarity">
    <text evidence="3">Belongs to the cytochrome b560 family.</text>
</comment>
<comment type="subunit">
    <text evidence="11">Part of an enzyme complex containing four subunits: a flavoprotein, an iron-sulfur protein, plus two membrane-anchoring proteins, SdhC and SdhD. The complex can form homotrimers.</text>
</comment>
<dbReference type="InterPro" id="IPR014314">
    <property type="entry name" value="Succ_DH_cytb556"/>
</dbReference>
<dbReference type="GO" id="GO:0016020">
    <property type="term" value="C:membrane"/>
    <property type="evidence" value="ECO:0007669"/>
    <property type="project" value="UniProtKB-SubCell"/>
</dbReference>
<evidence type="ECO:0000256" key="2">
    <source>
        <dbReference type="ARBA" id="ARBA00004141"/>
    </source>
</evidence>
<dbReference type="AlphaFoldDB" id="A0A917CTT4"/>
<evidence type="ECO:0000256" key="8">
    <source>
        <dbReference type="ARBA" id="ARBA00022989"/>
    </source>
</evidence>
<feature type="transmembrane region" description="Helical" evidence="13">
    <location>
        <begin position="25"/>
        <end position="46"/>
    </location>
</feature>
<keyword evidence="7 12" id="KW-0479">Metal-binding</keyword>
<proteinExistence type="inferred from homology"/>
<dbReference type="PROSITE" id="PS01000">
    <property type="entry name" value="SDH_CYT_1"/>
    <property type="match status" value="1"/>
</dbReference>
<name>A0A917CTT4_9GAMM</name>
<dbReference type="GO" id="GO:0046872">
    <property type="term" value="F:metal ion binding"/>
    <property type="evidence" value="ECO:0007669"/>
    <property type="project" value="UniProtKB-KW"/>
</dbReference>
<comment type="function">
    <text evidence="1">Membrane-anchoring subunit of succinate dehydrogenase (SDH).</text>
</comment>
<evidence type="ECO:0000256" key="6">
    <source>
        <dbReference type="ARBA" id="ARBA00022692"/>
    </source>
</evidence>
<evidence type="ECO:0000256" key="4">
    <source>
        <dbReference type="ARBA" id="ARBA00020076"/>
    </source>
</evidence>
<dbReference type="Pfam" id="PF01127">
    <property type="entry name" value="Sdh_cyt"/>
    <property type="match status" value="1"/>
</dbReference>
<keyword evidence="6 13" id="KW-0812">Transmembrane</keyword>
<dbReference type="NCBIfam" id="TIGR02970">
    <property type="entry name" value="succ_dehyd_cytB"/>
    <property type="match status" value="1"/>
</dbReference>
<reference evidence="14" key="1">
    <citation type="journal article" date="2014" name="Int. J. Syst. Evol. Microbiol.">
        <title>Complete genome sequence of Corynebacterium casei LMG S-19264T (=DSM 44701T), isolated from a smear-ripened cheese.</title>
        <authorList>
            <consortium name="US DOE Joint Genome Institute (JGI-PGF)"/>
            <person name="Walter F."/>
            <person name="Albersmeier A."/>
            <person name="Kalinowski J."/>
            <person name="Ruckert C."/>
        </authorList>
    </citation>
    <scope>NUCLEOTIDE SEQUENCE</scope>
    <source>
        <strain evidence="14">CGMCC 1.12726</strain>
    </source>
</reference>
<keyword evidence="15" id="KW-1185">Reference proteome</keyword>
<dbReference type="InterPro" id="IPR018495">
    <property type="entry name" value="Succ_DH_cyt_bsu_CS"/>
</dbReference>
<dbReference type="EMBL" id="BMFO01000004">
    <property type="protein sequence ID" value="GGF97422.1"/>
    <property type="molecule type" value="Genomic_DNA"/>
</dbReference>
<evidence type="ECO:0000256" key="1">
    <source>
        <dbReference type="ARBA" id="ARBA00004050"/>
    </source>
</evidence>
<dbReference type="Gene3D" id="1.20.1300.10">
    <property type="entry name" value="Fumarate reductase/succinate dehydrogenase, transmembrane subunit"/>
    <property type="match status" value="1"/>
</dbReference>
<keyword evidence="9 12" id="KW-0408">Iron</keyword>
<feature type="binding site" description="axial binding residue" evidence="12">
    <location>
        <position position="81"/>
    </location>
    <ligand>
        <name>heme</name>
        <dbReference type="ChEBI" id="CHEBI:30413"/>
        <note>ligand shared with second transmembrane subunit</note>
    </ligand>
    <ligandPart>
        <name>Fe</name>
        <dbReference type="ChEBI" id="CHEBI:18248"/>
    </ligandPart>
</feature>
<dbReference type="CDD" id="cd03499">
    <property type="entry name" value="SQR_TypeC_SdhC"/>
    <property type="match status" value="1"/>
</dbReference>
<evidence type="ECO:0000256" key="12">
    <source>
        <dbReference type="PIRSR" id="PIRSR000178-1"/>
    </source>
</evidence>
<dbReference type="SUPFAM" id="SSF81343">
    <property type="entry name" value="Fumarate reductase respiratory complex transmembrane subunits"/>
    <property type="match status" value="1"/>
</dbReference>
<accession>A0A917CTT4</accession>
<comment type="cofactor">
    <cofactor evidence="12">
        <name>heme</name>
        <dbReference type="ChEBI" id="CHEBI:30413"/>
    </cofactor>
    <text evidence="12">The heme is bound between the two transmembrane subunits.</text>
</comment>
<dbReference type="InterPro" id="IPR000701">
    <property type="entry name" value="SuccDH_FuR_B_TM-su"/>
</dbReference>
<dbReference type="GO" id="GO:0006099">
    <property type="term" value="P:tricarboxylic acid cycle"/>
    <property type="evidence" value="ECO:0007669"/>
    <property type="project" value="InterPro"/>
</dbReference>
<comment type="caution">
    <text evidence="14">The sequence shown here is derived from an EMBL/GenBank/DDBJ whole genome shotgun (WGS) entry which is preliminary data.</text>
</comment>
<dbReference type="PIRSF" id="PIRSF000178">
    <property type="entry name" value="SDH_cyt_b560"/>
    <property type="match status" value="1"/>
</dbReference>
<evidence type="ECO:0000313" key="15">
    <source>
        <dbReference type="Proteomes" id="UP000632858"/>
    </source>
</evidence>
<dbReference type="Proteomes" id="UP000632858">
    <property type="component" value="Unassembled WGS sequence"/>
</dbReference>